<dbReference type="InterPro" id="IPR023198">
    <property type="entry name" value="PGP-like_dom2"/>
</dbReference>
<dbReference type="AlphaFoldDB" id="A0A928DPU4"/>
<evidence type="ECO:0000313" key="1">
    <source>
        <dbReference type="EMBL" id="MBE6421231.1"/>
    </source>
</evidence>
<dbReference type="Proteomes" id="UP000725649">
    <property type="component" value="Unassembled WGS sequence"/>
</dbReference>
<dbReference type="EMBL" id="SUVG01000004">
    <property type="protein sequence ID" value="MBE6421231.1"/>
    <property type="molecule type" value="Genomic_DNA"/>
</dbReference>
<proteinExistence type="predicted"/>
<dbReference type="Gene3D" id="3.40.50.1000">
    <property type="entry name" value="HAD superfamily/HAD-like"/>
    <property type="match status" value="1"/>
</dbReference>
<name>A0A928DPU4_9BACT</name>
<reference evidence="1" key="1">
    <citation type="submission" date="2019-04" db="EMBL/GenBank/DDBJ databases">
        <title>Evolution of Biomass-Degrading Anaerobic Consortia Revealed by Metagenomics.</title>
        <authorList>
            <person name="Peng X."/>
        </authorList>
    </citation>
    <scope>NUCLEOTIDE SEQUENCE</scope>
    <source>
        <strain evidence="1">SIG66</strain>
    </source>
</reference>
<dbReference type="SFLD" id="SFLDS00003">
    <property type="entry name" value="Haloacid_Dehalogenase"/>
    <property type="match status" value="1"/>
</dbReference>
<dbReference type="PANTHER" id="PTHR18901">
    <property type="entry name" value="2-DEOXYGLUCOSE-6-PHOSPHATE PHOSPHATASE 2"/>
    <property type="match status" value="1"/>
</dbReference>
<evidence type="ECO:0000313" key="2">
    <source>
        <dbReference type="Proteomes" id="UP000725649"/>
    </source>
</evidence>
<dbReference type="Pfam" id="PF13419">
    <property type="entry name" value="HAD_2"/>
    <property type="match status" value="1"/>
</dbReference>
<dbReference type="PRINTS" id="PR00413">
    <property type="entry name" value="HADHALOGNASE"/>
</dbReference>
<dbReference type="InterPro" id="IPR006439">
    <property type="entry name" value="HAD-SF_hydro_IA"/>
</dbReference>
<dbReference type="InterPro" id="IPR023214">
    <property type="entry name" value="HAD_sf"/>
</dbReference>
<comment type="caution">
    <text evidence="1">The sequence shown here is derived from an EMBL/GenBank/DDBJ whole genome shotgun (WGS) entry which is preliminary data.</text>
</comment>
<dbReference type="NCBIfam" id="TIGR01509">
    <property type="entry name" value="HAD-SF-IA-v3"/>
    <property type="match status" value="1"/>
</dbReference>
<dbReference type="Gene3D" id="1.10.150.240">
    <property type="entry name" value="Putative phosphatase, domain 2"/>
    <property type="match status" value="1"/>
</dbReference>
<dbReference type="InterPro" id="IPR041492">
    <property type="entry name" value="HAD_2"/>
</dbReference>
<accession>A0A928DPU4</accession>
<organism evidence="1 2">
    <name type="scientific">Candidatus Avelusimicrobium gallicola</name>
    <dbReference type="NCBI Taxonomy" id="2562704"/>
    <lineage>
        <taxon>Bacteria</taxon>
        <taxon>Pseudomonadati</taxon>
        <taxon>Elusimicrobiota</taxon>
        <taxon>Elusimicrobia</taxon>
        <taxon>Elusimicrobiales</taxon>
        <taxon>Elusimicrobiaceae</taxon>
        <taxon>Candidatus Avelusimicrobium</taxon>
    </lineage>
</organism>
<dbReference type="InterPro" id="IPR036412">
    <property type="entry name" value="HAD-like_sf"/>
</dbReference>
<dbReference type="SUPFAM" id="SSF56784">
    <property type="entry name" value="HAD-like"/>
    <property type="match status" value="1"/>
</dbReference>
<dbReference type="SFLD" id="SFLDG01135">
    <property type="entry name" value="C1.5.6:_HAD__Beta-PGM__Phospha"/>
    <property type="match status" value="1"/>
</dbReference>
<sequence length="219" mass="24870">MITTVIFDMDGLLLSTEPIYFECYKKAAAEDGREFTYELFEACVGMSGEDSCDLIQHHFGPEFDVQKLIRRTYDHFEDYIRQGGEVDFRPGAKEAVEYFHRNGFKVALASSNIRQWVEYLLKKKGINQYFSSVTTADDVSKPKPDPEVYLKTAEKLATDVTQCLVFEDSIAGATAAISAGMRTCVVPQIKQPNTFVRQNAFKVYRSLEDIYSDMEDLTA</sequence>
<dbReference type="SFLD" id="SFLDG01129">
    <property type="entry name" value="C1.5:_HAD__Beta-PGM__Phosphata"/>
    <property type="match status" value="1"/>
</dbReference>
<gene>
    <name evidence="1" type="ORF">E7027_03765</name>
</gene>
<protein>
    <submittedName>
        <fullName evidence="1">HAD family phosphatase</fullName>
    </submittedName>
</protein>
<dbReference type="PANTHER" id="PTHR18901:SF38">
    <property type="entry name" value="PSEUDOURIDINE-5'-PHOSPHATASE"/>
    <property type="match status" value="1"/>
</dbReference>